<evidence type="ECO:0000313" key="7">
    <source>
        <dbReference type="Proteomes" id="UP000076865"/>
    </source>
</evidence>
<dbReference type="AlphaFoldDB" id="A0A160F1I4"/>
<dbReference type="Gene3D" id="3.40.50.2300">
    <property type="match status" value="1"/>
</dbReference>
<dbReference type="RefSeq" id="WP_066322610.1">
    <property type="nucleotide sequence ID" value="NZ_CP015438.1"/>
</dbReference>
<proteinExistence type="inferred from homology"/>
<dbReference type="Pfam" id="PF01451">
    <property type="entry name" value="LMWPc"/>
    <property type="match status" value="1"/>
</dbReference>
<feature type="active site" evidence="4">
    <location>
        <position position="15"/>
    </location>
</feature>
<dbReference type="PANTHER" id="PTHR11717">
    <property type="entry name" value="LOW MOLECULAR WEIGHT PROTEIN TYROSINE PHOSPHATASE"/>
    <property type="match status" value="1"/>
</dbReference>
<feature type="active site" description="Nucleophile" evidence="4">
    <location>
        <position position="9"/>
    </location>
</feature>
<evidence type="ECO:0000256" key="1">
    <source>
        <dbReference type="ARBA" id="ARBA00011063"/>
    </source>
</evidence>
<dbReference type="PRINTS" id="PR00719">
    <property type="entry name" value="LMWPTPASE"/>
</dbReference>
<evidence type="ECO:0000256" key="4">
    <source>
        <dbReference type="PIRSR" id="PIRSR617867-1"/>
    </source>
</evidence>
<dbReference type="KEGG" id="aamy:GFC30_359"/>
<protein>
    <submittedName>
        <fullName evidence="6">Low molecular weight phosphotyrosine phosphatase family protein</fullName>
    </submittedName>
</protein>
<evidence type="ECO:0000256" key="3">
    <source>
        <dbReference type="ARBA" id="ARBA00022912"/>
    </source>
</evidence>
<evidence type="ECO:0000313" key="6">
    <source>
        <dbReference type="EMBL" id="ANB59472.1"/>
    </source>
</evidence>
<dbReference type="InterPro" id="IPR050438">
    <property type="entry name" value="LMW_PTPase"/>
</dbReference>
<dbReference type="PANTHER" id="PTHR11717:SF31">
    <property type="entry name" value="LOW MOLECULAR WEIGHT PROTEIN-TYROSINE-PHOSPHATASE ETP-RELATED"/>
    <property type="match status" value="1"/>
</dbReference>
<sequence length="156" mass="17095">MPVRILFVCTGNTCRSPMAEALLKSKKLPHVEVKSAGVFAMDGSDASEHAKTVLAEKGIDTSHRSSLLTKDDIQWATYVLTMTAGHKQHVISRFPEAKGKTFTLKEFAVGQEGDVLDPFGGPVDVYRQTREELEQLIGQLIPQLQGEKGNEGETQV</sequence>
<accession>A0A160F1I4</accession>
<dbReference type="Proteomes" id="UP000076865">
    <property type="component" value="Chromosome"/>
</dbReference>
<dbReference type="PATRIC" id="fig|294699.3.peg.342"/>
<dbReference type="OrthoDB" id="9784339at2"/>
<gene>
    <name evidence="6" type="ORF">GFC30_359</name>
</gene>
<dbReference type="EMBL" id="CP015438">
    <property type="protein sequence ID" value="ANB59472.1"/>
    <property type="molecule type" value="Genomic_DNA"/>
</dbReference>
<dbReference type="InterPro" id="IPR017867">
    <property type="entry name" value="Tyr_phospatase_low_mol_wt"/>
</dbReference>
<comment type="similarity">
    <text evidence="1">Belongs to the low molecular weight phosphotyrosine protein phosphatase family.</text>
</comment>
<dbReference type="InterPro" id="IPR023485">
    <property type="entry name" value="Ptyr_pPase"/>
</dbReference>
<evidence type="ECO:0000259" key="5">
    <source>
        <dbReference type="SMART" id="SM00226"/>
    </source>
</evidence>
<feature type="domain" description="Phosphotyrosine protein phosphatase I" evidence="5">
    <location>
        <begin position="3"/>
        <end position="143"/>
    </location>
</feature>
<name>A0A160F1I4_9BACL</name>
<dbReference type="CDD" id="cd16344">
    <property type="entry name" value="LMWPAP"/>
    <property type="match status" value="1"/>
</dbReference>
<keyword evidence="3" id="KW-0904">Protein phosphatase</keyword>
<dbReference type="SMART" id="SM00226">
    <property type="entry name" value="LMWPc"/>
    <property type="match status" value="1"/>
</dbReference>
<dbReference type="SUPFAM" id="SSF52788">
    <property type="entry name" value="Phosphotyrosine protein phosphatases I"/>
    <property type="match status" value="1"/>
</dbReference>
<feature type="active site" description="Proton donor" evidence="4">
    <location>
        <position position="117"/>
    </location>
</feature>
<keyword evidence="2" id="KW-0378">Hydrolase</keyword>
<organism evidence="6 7">
    <name type="scientific">Anoxybacteroides amylolyticum</name>
    <dbReference type="NCBI Taxonomy" id="294699"/>
    <lineage>
        <taxon>Bacteria</taxon>
        <taxon>Bacillati</taxon>
        <taxon>Bacillota</taxon>
        <taxon>Bacilli</taxon>
        <taxon>Bacillales</taxon>
        <taxon>Anoxybacillaceae</taxon>
        <taxon>Anoxybacteroides</taxon>
    </lineage>
</organism>
<evidence type="ECO:0000256" key="2">
    <source>
        <dbReference type="ARBA" id="ARBA00022801"/>
    </source>
</evidence>
<reference evidence="6 7" key="1">
    <citation type="journal article" date="2006" name="Syst. Appl. Microbiol.">
        <title>Anoxybacillus amylolyticus sp. nov., a thermophilic amylase producing bacterium isolated from Mount Rittmann (Antarctica).</title>
        <authorList>
            <person name="Poli A."/>
            <person name="Esposito E."/>
            <person name="Lama L."/>
            <person name="Orlando P."/>
            <person name="Nicolaus G."/>
            <person name="de Appolonia F."/>
            <person name="Gambacorta A."/>
            <person name="Nicolaus B."/>
        </authorList>
    </citation>
    <scope>NUCLEOTIDE SEQUENCE [LARGE SCALE GENOMIC DNA]</scope>
    <source>
        <strain evidence="6 7">DSM 15939</strain>
    </source>
</reference>
<dbReference type="InterPro" id="IPR036196">
    <property type="entry name" value="Ptyr_pPase_sf"/>
</dbReference>
<dbReference type="GO" id="GO:0004725">
    <property type="term" value="F:protein tyrosine phosphatase activity"/>
    <property type="evidence" value="ECO:0007669"/>
    <property type="project" value="InterPro"/>
</dbReference>
<keyword evidence="7" id="KW-1185">Reference proteome</keyword>